<evidence type="ECO:0000256" key="6">
    <source>
        <dbReference type="SAM" id="Phobius"/>
    </source>
</evidence>
<evidence type="ECO:0000256" key="1">
    <source>
        <dbReference type="ARBA" id="ARBA00004370"/>
    </source>
</evidence>
<keyword evidence="2 6" id="KW-0812">Transmembrane</keyword>
<feature type="domain" description="Fatty acid hydroxylase" evidence="7">
    <location>
        <begin position="149"/>
        <end position="280"/>
    </location>
</feature>
<accession>A0AAI8VXU2</accession>
<feature type="transmembrane region" description="Helical" evidence="6">
    <location>
        <begin position="46"/>
        <end position="69"/>
    </location>
</feature>
<reference evidence="8" key="1">
    <citation type="submission" date="2023-10" db="EMBL/GenBank/DDBJ databases">
        <authorList>
            <person name="Hackl T."/>
        </authorList>
    </citation>
    <scope>NUCLEOTIDE SEQUENCE</scope>
</reference>
<evidence type="ECO:0000256" key="5">
    <source>
        <dbReference type="SAM" id="MobiDB-lite"/>
    </source>
</evidence>
<evidence type="ECO:0000256" key="2">
    <source>
        <dbReference type="ARBA" id="ARBA00022692"/>
    </source>
</evidence>
<dbReference type="GO" id="GO:0008610">
    <property type="term" value="P:lipid biosynthetic process"/>
    <property type="evidence" value="ECO:0007669"/>
    <property type="project" value="InterPro"/>
</dbReference>
<dbReference type="GO" id="GO:0005506">
    <property type="term" value="F:iron ion binding"/>
    <property type="evidence" value="ECO:0007669"/>
    <property type="project" value="InterPro"/>
</dbReference>
<dbReference type="Pfam" id="PF04116">
    <property type="entry name" value="FA_hydroxylase"/>
    <property type="match status" value="1"/>
</dbReference>
<evidence type="ECO:0000259" key="7">
    <source>
        <dbReference type="Pfam" id="PF04116"/>
    </source>
</evidence>
<gene>
    <name evidence="8" type="ORF">KHLLAP_LOCUS13542</name>
</gene>
<feature type="transmembrane region" description="Helical" evidence="6">
    <location>
        <begin position="100"/>
        <end position="122"/>
    </location>
</feature>
<name>A0AAI8VXU2_9PEZI</name>
<keyword evidence="4 6" id="KW-0472">Membrane</keyword>
<feature type="transmembrane region" description="Helical" evidence="6">
    <location>
        <begin position="12"/>
        <end position="34"/>
    </location>
</feature>
<comment type="subcellular location">
    <subcellularLocation>
        <location evidence="1">Membrane</location>
    </subcellularLocation>
</comment>
<dbReference type="GO" id="GO:0016491">
    <property type="term" value="F:oxidoreductase activity"/>
    <property type="evidence" value="ECO:0007669"/>
    <property type="project" value="InterPro"/>
</dbReference>
<keyword evidence="3 6" id="KW-1133">Transmembrane helix</keyword>
<feature type="compositionally biased region" description="Basic residues" evidence="5">
    <location>
        <begin position="323"/>
        <end position="334"/>
    </location>
</feature>
<organism evidence="8 9">
    <name type="scientific">Anthostomella pinea</name>
    <dbReference type="NCBI Taxonomy" id="933095"/>
    <lineage>
        <taxon>Eukaryota</taxon>
        <taxon>Fungi</taxon>
        <taxon>Dikarya</taxon>
        <taxon>Ascomycota</taxon>
        <taxon>Pezizomycotina</taxon>
        <taxon>Sordariomycetes</taxon>
        <taxon>Xylariomycetidae</taxon>
        <taxon>Xylariales</taxon>
        <taxon>Xylariaceae</taxon>
        <taxon>Anthostomella</taxon>
    </lineage>
</organism>
<dbReference type="AlphaFoldDB" id="A0AAI8VXU2"/>
<dbReference type="Proteomes" id="UP001295740">
    <property type="component" value="Unassembled WGS sequence"/>
</dbReference>
<evidence type="ECO:0000256" key="3">
    <source>
        <dbReference type="ARBA" id="ARBA00022989"/>
    </source>
</evidence>
<evidence type="ECO:0000313" key="9">
    <source>
        <dbReference type="Proteomes" id="UP001295740"/>
    </source>
</evidence>
<dbReference type="InterPro" id="IPR050307">
    <property type="entry name" value="Sterol_Desaturase_Related"/>
</dbReference>
<feature type="region of interest" description="Disordered" evidence="5">
    <location>
        <begin position="294"/>
        <end position="334"/>
    </location>
</feature>
<dbReference type="GO" id="GO:0016020">
    <property type="term" value="C:membrane"/>
    <property type="evidence" value="ECO:0007669"/>
    <property type="project" value="UniProtKB-SubCell"/>
</dbReference>
<sequence length="334" mass="36952">MDVLLSLPIVSYFAAPMLTSWSTSINLLFFYMTWTTLVLSHSPLKIELVGTLAVRIVFWLVPALLFLLLDTGVPSLAESIKHYGTPSLPRRHAATLSRQVVFAVVNLALASALQAGISIAAAKFLQRPLFKTSTTLPLPWQIIKHILSLYTAREVLTYYIHRYILHAKGGTIAKLHSQYAHAQKGAAPYAIMLYADHPIPLMLNRLLPVYLPALVIRPHLLTYLLFTILTTIEEMLSMSGYSVVPGIFMGGIARRTASHYASRGKGNYGAWGLLDWINGTSVGKDVIEDIQDEADKHQVQGRGQKAISDTGSMMQDGIDGLQKGRKGRKKRSDE</sequence>
<dbReference type="EMBL" id="CAUWAG010000020">
    <property type="protein sequence ID" value="CAJ2513074.1"/>
    <property type="molecule type" value="Genomic_DNA"/>
</dbReference>
<keyword evidence="9" id="KW-1185">Reference proteome</keyword>
<protein>
    <submittedName>
        <fullName evidence="8">Uu.00g011930.m01.CDS01</fullName>
    </submittedName>
</protein>
<dbReference type="InterPro" id="IPR006694">
    <property type="entry name" value="Fatty_acid_hydroxylase"/>
</dbReference>
<dbReference type="PANTHER" id="PTHR11863">
    <property type="entry name" value="STEROL DESATURASE"/>
    <property type="match status" value="1"/>
</dbReference>
<proteinExistence type="predicted"/>
<comment type="caution">
    <text evidence="8">The sequence shown here is derived from an EMBL/GenBank/DDBJ whole genome shotgun (WGS) entry which is preliminary data.</text>
</comment>
<evidence type="ECO:0000313" key="8">
    <source>
        <dbReference type="EMBL" id="CAJ2513074.1"/>
    </source>
</evidence>
<evidence type="ECO:0000256" key="4">
    <source>
        <dbReference type="ARBA" id="ARBA00023136"/>
    </source>
</evidence>